<dbReference type="RefSeq" id="WP_003003092.1">
    <property type="nucleotide sequence ID" value="NZ_AOHC02000034.1"/>
</dbReference>
<keyword evidence="1" id="KW-0442">Lipid degradation</keyword>
<dbReference type="PIRSF" id="PIRSF037445">
    <property type="entry name" value="UCP037445_abhydr"/>
    <property type="match status" value="1"/>
</dbReference>
<keyword evidence="3" id="KW-1133">Transmembrane helix</keyword>
<evidence type="ECO:0000256" key="3">
    <source>
        <dbReference type="SAM" id="Phobius"/>
    </source>
</evidence>
<dbReference type="ESTHER" id="9lept-n1wph0">
    <property type="family name" value="Abhydr_predicted"/>
</dbReference>
<organism evidence="5 6">
    <name type="scientific">Leptospira weilii serovar Ranarum str. ICFT</name>
    <dbReference type="NCBI Taxonomy" id="1218598"/>
    <lineage>
        <taxon>Bacteria</taxon>
        <taxon>Pseudomonadati</taxon>
        <taxon>Spirochaetota</taxon>
        <taxon>Spirochaetia</taxon>
        <taxon>Leptospirales</taxon>
        <taxon>Leptospiraceae</taxon>
        <taxon>Leptospira</taxon>
    </lineage>
</organism>
<evidence type="ECO:0000313" key="5">
    <source>
        <dbReference type="EMBL" id="EMY77723.1"/>
    </source>
</evidence>
<dbReference type="SUPFAM" id="SSF53474">
    <property type="entry name" value="alpha/beta-Hydrolases"/>
    <property type="match status" value="1"/>
</dbReference>
<proteinExistence type="predicted"/>
<evidence type="ECO:0000256" key="2">
    <source>
        <dbReference type="ARBA" id="ARBA00023098"/>
    </source>
</evidence>
<dbReference type="EMBL" id="AOHC02000034">
    <property type="protein sequence ID" value="EMY77723.1"/>
    <property type="molecule type" value="Genomic_DNA"/>
</dbReference>
<keyword evidence="2" id="KW-0443">Lipid metabolism</keyword>
<dbReference type="Pfam" id="PF00561">
    <property type="entry name" value="Abhydrolase_1"/>
    <property type="match status" value="1"/>
</dbReference>
<sequence length="420" mass="47126">MIAILKNRRSPFYLATTFLILLLFALFASTLAFIFTGVLILILLIHPLLLNWIGKLYGQEDIADEVHFAKTKDGWNLALHRHIPPQPNPQLAPVLVVHGIGTNKFVVDLDRRHSLPYYLKLRGYDVFAVSLRGCGRSYHESPTRYEDFTFDDIVKYDVPAMIEKVKTISGSDRVSYVGHSMGAMILYSHFCMSESKKDTEDIAAFVSLGGPGNLNHIGITLIGLLSRFPRARKMLDLKFGASILAPLAGELYTPIDEILYNPKVTSSKTVKKIMKNAVENVSDGVTEQFMRWIETKSMYSLNGLYDYIRLQKKISVPSLFIAGEKDVIATPEAVRAVYENASSRKKEFRIVSKANGSSDDYGHACLVMGDRAEDDVFQYVESFLKKHGLRFQPGFAAKIKEGILSTVSKFLKINLRKGVS</sequence>
<dbReference type="InterPro" id="IPR029058">
    <property type="entry name" value="AB_hydrolase_fold"/>
</dbReference>
<protein>
    <submittedName>
        <fullName evidence="5">Ab-hydrolase associated lipase region</fullName>
    </submittedName>
</protein>
<keyword evidence="3" id="KW-0472">Membrane</keyword>
<dbReference type="STRING" id="1218598.LEP1GSC060_0617"/>
<evidence type="ECO:0000313" key="6">
    <source>
        <dbReference type="Proteomes" id="UP000012313"/>
    </source>
</evidence>
<dbReference type="InterPro" id="IPR000639">
    <property type="entry name" value="Epox_hydrolase-like"/>
</dbReference>
<feature type="domain" description="AB hydrolase-1" evidence="4">
    <location>
        <begin position="93"/>
        <end position="351"/>
    </location>
</feature>
<dbReference type="GO" id="GO:0016042">
    <property type="term" value="P:lipid catabolic process"/>
    <property type="evidence" value="ECO:0007669"/>
    <property type="project" value="UniProtKB-KW"/>
</dbReference>
<comment type="caution">
    <text evidence="5">The sequence shown here is derived from an EMBL/GenBank/DDBJ whole genome shotgun (WGS) entry which is preliminary data.</text>
</comment>
<evidence type="ECO:0000256" key="1">
    <source>
        <dbReference type="ARBA" id="ARBA00022963"/>
    </source>
</evidence>
<dbReference type="InterPro" id="IPR017209">
    <property type="entry name" value="Abhydr"/>
</dbReference>
<reference evidence="5" key="1">
    <citation type="submission" date="2013-03" db="EMBL/GenBank/DDBJ databases">
        <authorList>
            <person name="Harkins D.M."/>
            <person name="Durkin A.S."/>
            <person name="Brinkac L.M."/>
            <person name="Haft D.H."/>
            <person name="Selengut J.D."/>
            <person name="Sanka R."/>
            <person name="DePew J."/>
            <person name="Purushe J."/>
            <person name="Hartskeerl R.A."/>
            <person name="Ahmed A."/>
            <person name="van der Linden H."/>
            <person name="Goris M.G.A."/>
            <person name="Vinetz J.M."/>
            <person name="Sutton G.G."/>
            <person name="Nierman W.C."/>
            <person name="Fouts D.E."/>
        </authorList>
    </citation>
    <scope>NUCLEOTIDE SEQUENCE [LARGE SCALE GENOMIC DNA]</scope>
    <source>
        <strain evidence="5">ICFT</strain>
    </source>
</reference>
<dbReference type="PRINTS" id="PR00412">
    <property type="entry name" value="EPOXHYDRLASE"/>
</dbReference>
<dbReference type="InterPro" id="IPR000073">
    <property type="entry name" value="AB_hydrolase_1"/>
</dbReference>
<dbReference type="Gene3D" id="3.40.50.1820">
    <property type="entry name" value="alpha/beta hydrolase"/>
    <property type="match status" value="1"/>
</dbReference>
<dbReference type="AlphaFoldDB" id="N1WPH0"/>
<keyword evidence="6" id="KW-1185">Reference proteome</keyword>
<accession>N1WPH0</accession>
<evidence type="ECO:0000259" key="4">
    <source>
        <dbReference type="Pfam" id="PF00561"/>
    </source>
</evidence>
<dbReference type="OrthoDB" id="340890at2"/>
<dbReference type="PANTHER" id="PTHR11005">
    <property type="entry name" value="LYSOSOMAL ACID LIPASE-RELATED"/>
    <property type="match status" value="1"/>
</dbReference>
<gene>
    <name evidence="5" type="ORF">LEP1GSC060_0617</name>
</gene>
<feature type="transmembrane region" description="Helical" evidence="3">
    <location>
        <begin position="12"/>
        <end position="45"/>
    </location>
</feature>
<dbReference type="GO" id="GO:0016787">
    <property type="term" value="F:hydrolase activity"/>
    <property type="evidence" value="ECO:0007669"/>
    <property type="project" value="UniProtKB-KW"/>
</dbReference>
<name>N1WPH0_9LEPT</name>
<dbReference type="Proteomes" id="UP000012313">
    <property type="component" value="Unassembled WGS sequence"/>
</dbReference>
<keyword evidence="3" id="KW-0812">Transmembrane</keyword>